<dbReference type="InterPro" id="IPR003105">
    <property type="entry name" value="SRA_YDG"/>
</dbReference>
<evidence type="ECO:0000259" key="12">
    <source>
        <dbReference type="PROSITE" id="PS50868"/>
    </source>
</evidence>
<organism evidence="14 15">
    <name type="scientific">Striga asiatica</name>
    <name type="common">Asiatic witchweed</name>
    <name type="synonym">Buchnera asiatica</name>
    <dbReference type="NCBI Taxonomy" id="4170"/>
    <lineage>
        <taxon>Eukaryota</taxon>
        <taxon>Viridiplantae</taxon>
        <taxon>Streptophyta</taxon>
        <taxon>Embryophyta</taxon>
        <taxon>Tracheophyta</taxon>
        <taxon>Spermatophyta</taxon>
        <taxon>Magnoliopsida</taxon>
        <taxon>eudicotyledons</taxon>
        <taxon>Gunneridae</taxon>
        <taxon>Pentapetalae</taxon>
        <taxon>asterids</taxon>
        <taxon>lamiids</taxon>
        <taxon>Lamiales</taxon>
        <taxon>Orobanchaceae</taxon>
        <taxon>Buchnereae</taxon>
        <taxon>Striga</taxon>
    </lineage>
</organism>
<keyword evidence="5" id="KW-0949">S-adenosyl-L-methionine</keyword>
<evidence type="ECO:0000256" key="7">
    <source>
        <dbReference type="ARBA" id="ARBA00023242"/>
    </source>
</evidence>
<evidence type="ECO:0000313" key="14">
    <source>
        <dbReference type="EMBL" id="GER50840.1"/>
    </source>
</evidence>
<keyword evidence="4 14" id="KW-0808">Transferase</keyword>
<keyword evidence="3 14" id="KW-0489">Methyltransferase</keyword>
<evidence type="ECO:0000256" key="6">
    <source>
        <dbReference type="ARBA" id="ARBA00022853"/>
    </source>
</evidence>
<dbReference type="GO" id="GO:0008270">
    <property type="term" value="F:zinc ion binding"/>
    <property type="evidence" value="ECO:0007669"/>
    <property type="project" value="InterPro"/>
</dbReference>
<dbReference type="Pfam" id="PF05033">
    <property type="entry name" value="Pre-SET"/>
    <property type="match status" value="1"/>
</dbReference>
<dbReference type="Gene3D" id="2.170.270.10">
    <property type="entry name" value="SET domain"/>
    <property type="match status" value="1"/>
</dbReference>
<evidence type="ECO:0000256" key="8">
    <source>
        <dbReference type="PROSITE-ProRule" id="PRU00358"/>
    </source>
</evidence>
<dbReference type="GO" id="GO:0003690">
    <property type="term" value="F:double-stranded DNA binding"/>
    <property type="evidence" value="ECO:0007669"/>
    <property type="project" value="TreeGrafter"/>
</dbReference>
<dbReference type="PANTHER" id="PTHR45660">
    <property type="entry name" value="HISTONE-LYSINE N-METHYLTRANSFERASE SETMAR"/>
    <property type="match status" value="1"/>
</dbReference>
<name>A0A5A7QZH7_STRAF</name>
<comment type="subcellular location">
    <subcellularLocation>
        <location evidence="1">Chromosome</location>
    </subcellularLocation>
    <subcellularLocation>
        <location evidence="8">Nucleus</location>
    </subcellularLocation>
</comment>
<feature type="non-terminal residue" evidence="14">
    <location>
        <position position="1"/>
    </location>
</feature>
<dbReference type="InterPro" id="IPR046341">
    <property type="entry name" value="SET_dom_sf"/>
</dbReference>
<evidence type="ECO:0000256" key="2">
    <source>
        <dbReference type="ARBA" id="ARBA00022454"/>
    </source>
</evidence>
<dbReference type="SUPFAM" id="SSF82199">
    <property type="entry name" value="SET domain"/>
    <property type="match status" value="1"/>
</dbReference>
<feature type="domain" description="Pre-SET" evidence="11">
    <location>
        <begin position="601"/>
        <end position="661"/>
    </location>
</feature>
<protein>
    <submittedName>
        <fullName evidence="14">Histone-lysine N-methyltransferase</fullName>
    </submittedName>
</protein>
<reference evidence="15" key="1">
    <citation type="journal article" date="2019" name="Curr. Biol.">
        <title>Genome Sequence of Striga asiatica Provides Insight into the Evolution of Plant Parasitism.</title>
        <authorList>
            <person name="Yoshida S."/>
            <person name="Kim S."/>
            <person name="Wafula E.K."/>
            <person name="Tanskanen J."/>
            <person name="Kim Y.M."/>
            <person name="Honaas L."/>
            <person name="Yang Z."/>
            <person name="Spallek T."/>
            <person name="Conn C.E."/>
            <person name="Ichihashi Y."/>
            <person name="Cheong K."/>
            <person name="Cui S."/>
            <person name="Der J.P."/>
            <person name="Gundlach H."/>
            <person name="Jiao Y."/>
            <person name="Hori C."/>
            <person name="Ishida J.K."/>
            <person name="Kasahara H."/>
            <person name="Kiba T."/>
            <person name="Kim M.S."/>
            <person name="Koo N."/>
            <person name="Laohavisit A."/>
            <person name="Lee Y.H."/>
            <person name="Lumba S."/>
            <person name="McCourt P."/>
            <person name="Mortimer J.C."/>
            <person name="Mutuku J.M."/>
            <person name="Nomura T."/>
            <person name="Sasaki-Sekimoto Y."/>
            <person name="Seto Y."/>
            <person name="Wang Y."/>
            <person name="Wakatake T."/>
            <person name="Sakakibara H."/>
            <person name="Demura T."/>
            <person name="Yamaguchi S."/>
            <person name="Yoneyama K."/>
            <person name="Manabe R.I."/>
            <person name="Nelson D.C."/>
            <person name="Schulman A.H."/>
            <person name="Timko M.P."/>
            <person name="dePamphilis C.W."/>
            <person name="Choi D."/>
            <person name="Shirasu K."/>
        </authorList>
    </citation>
    <scope>NUCLEOTIDE SEQUENCE [LARGE SCALE GENOMIC DNA]</scope>
    <source>
        <strain evidence="15">cv. UVA1</strain>
    </source>
</reference>
<dbReference type="GO" id="GO:0042054">
    <property type="term" value="F:histone methyltransferase activity"/>
    <property type="evidence" value="ECO:0007669"/>
    <property type="project" value="InterPro"/>
</dbReference>
<dbReference type="OrthoDB" id="5792673at2759"/>
<dbReference type="SMART" id="SM00317">
    <property type="entry name" value="SET"/>
    <property type="match status" value="1"/>
</dbReference>
<dbReference type="InterPro" id="IPR051357">
    <property type="entry name" value="H3K9_HMTase_SUVAR3-9"/>
</dbReference>
<feature type="domain" description="YDG" evidence="13">
    <location>
        <begin position="392"/>
        <end position="536"/>
    </location>
</feature>
<dbReference type="AlphaFoldDB" id="A0A5A7QZH7"/>
<evidence type="ECO:0000256" key="1">
    <source>
        <dbReference type="ARBA" id="ARBA00004286"/>
    </source>
</evidence>
<dbReference type="PANTHER" id="PTHR45660:SF46">
    <property type="entry name" value="HISTONE-LYSINE N-METHYLTRANSFERASE, H3 LYSINE-9 SPECIFIC SUVH6"/>
    <property type="match status" value="1"/>
</dbReference>
<dbReference type="InterPro" id="IPR003616">
    <property type="entry name" value="Post-SET_dom"/>
</dbReference>
<evidence type="ECO:0000259" key="13">
    <source>
        <dbReference type="PROSITE" id="PS51015"/>
    </source>
</evidence>
<dbReference type="PROSITE" id="PS50867">
    <property type="entry name" value="PRE_SET"/>
    <property type="match status" value="1"/>
</dbReference>
<feature type="region of interest" description="Disordered" evidence="9">
    <location>
        <begin position="146"/>
        <end position="165"/>
    </location>
</feature>
<sequence length="815" mass="92397">CWKHSFILPILDLFENFTLTPHCEFTVFALIPHCEFHRGYSKNQRHSPRSIMSSKRLSGNGGFNSQPYSFKHRRLSAIRTFPENCGPHATISPKPNDACDLTFEPPSNKINKRGSEKSANSAKYAMAIPAVPLRCVSLVSFENDPKNSVPYGKNDDGRKKGADEKENKVCSLDELWKQDSDKLAAIVAEAKSYLNAFDVKCYEKSPDLHRRSSIVEPNPEFVEQEKSAHGNFIESPIVKETSGLKNKSEDYEDEVCILSPEEWSELCVREKLNFGGNREGINHEPMDTKSEEEKKDHISTKLEDCAPFEDNDPKYCAGNLEELINLNIAKREEPKGLKVREVLRLFEKNYNELMNDRKIEPKVGRKNAYIHLEAANCLKINGMYISLEKPFGHVPGIEIGDEFQFRCQLAMIGLHRQLVSGIDHVILNGKKYANSVVDSGRYENTYKTNDVLIYSGQGGNVKTTDSSVDQKLARGNLALMNSKKMKYPIRVTYKRKSHACPESGVVYVYDGLYIINNAWQEKDQTGKVVFRFELHRLPGQSRPHQQAEAKMKVCMVDDISGGKEKMPIPAVNNVDDIRLLPKFSYITQMVYPDWFKKVEPVGCDCVNGCSDSHQCPCLVKNGGEIPYNENGSILRRKRRVHECGPLCKCPPTCMNRVSQHGPLYRLEIFKTELRGWGVRSRDLIPSGGFVCEYLGEFLCEKEADLRVGGDEYLFDIYNSRGVGADGFAIDAGVYGNVGRFINHSCSPNMYAQDVLYDHADNKMPRIMFFATEDISPLQELTYDYNYKLGMVCDANGNIKTKVCHCGSHECRRRLY</sequence>
<gene>
    <name evidence="14" type="ORF">STAS_28166</name>
</gene>
<evidence type="ECO:0000259" key="11">
    <source>
        <dbReference type="PROSITE" id="PS50867"/>
    </source>
</evidence>
<dbReference type="InterPro" id="IPR036987">
    <property type="entry name" value="SRA-YDG_sf"/>
</dbReference>
<dbReference type="PROSITE" id="PS50280">
    <property type="entry name" value="SET"/>
    <property type="match status" value="1"/>
</dbReference>
<dbReference type="PROSITE" id="PS50868">
    <property type="entry name" value="POST_SET"/>
    <property type="match status" value="1"/>
</dbReference>
<dbReference type="InterPro" id="IPR007728">
    <property type="entry name" value="Pre-SET_dom"/>
</dbReference>
<dbReference type="Gene3D" id="2.30.280.10">
    <property type="entry name" value="SRA-YDG"/>
    <property type="match status" value="1"/>
</dbReference>
<evidence type="ECO:0000256" key="3">
    <source>
        <dbReference type="ARBA" id="ARBA00022603"/>
    </source>
</evidence>
<dbReference type="PROSITE" id="PS51015">
    <property type="entry name" value="YDG"/>
    <property type="match status" value="1"/>
</dbReference>
<dbReference type="GO" id="GO:0005694">
    <property type="term" value="C:chromosome"/>
    <property type="evidence" value="ECO:0007669"/>
    <property type="project" value="UniProtKB-SubCell"/>
</dbReference>
<dbReference type="Pfam" id="PF00856">
    <property type="entry name" value="SET"/>
    <property type="match status" value="1"/>
</dbReference>
<feature type="domain" description="Post-SET" evidence="12">
    <location>
        <begin position="799"/>
        <end position="815"/>
    </location>
</feature>
<dbReference type="InterPro" id="IPR015947">
    <property type="entry name" value="PUA-like_sf"/>
</dbReference>
<feature type="compositionally biased region" description="Basic and acidic residues" evidence="9">
    <location>
        <begin position="153"/>
        <end position="165"/>
    </location>
</feature>
<evidence type="ECO:0000259" key="10">
    <source>
        <dbReference type="PROSITE" id="PS50280"/>
    </source>
</evidence>
<dbReference type="GO" id="GO:0005634">
    <property type="term" value="C:nucleus"/>
    <property type="evidence" value="ECO:0007669"/>
    <property type="project" value="UniProtKB-SubCell"/>
</dbReference>
<comment type="caution">
    <text evidence="14">The sequence shown here is derived from an EMBL/GenBank/DDBJ whole genome shotgun (WGS) entry which is preliminary data.</text>
</comment>
<keyword evidence="6" id="KW-0156">Chromatin regulator</keyword>
<dbReference type="GO" id="GO:0032259">
    <property type="term" value="P:methylation"/>
    <property type="evidence" value="ECO:0007669"/>
    <property type="project" value="UniProtKB-KW"/>
</dbReference>
<keyword evidence="2" id="KW-0158">Chromosome</keyword>
<dbReference type="SMART" id="SM00468">
    <property type="entry name" value="PreSET"/>
    <property type="match status" value="1"/>
</dbReference>
<dbReference type="InterPro" id="IPR001214">
    <property type="entry name" value="SET_dom"/>
</dbReference>
<proteinExistence type="predicted"/>
<dbReference type="InterPro" id="IPR025794">
    <property type="entry name" value="H3-K9-MeTrfase_plant"/>
</dbReference>
<feature type="domain" description="SET" evidence="10">
    <location>
        <begin position="664"/>
        <end position="785"/>
    </location>
</feature>
<keyword evidence="7 8" id="KW-0539">Nucleus</keyword>
<accession>A0A5A7QZH7</accession>
<dbReference type="Pfam" id="PF02182">
    <property type="entry name" value="SAD_SRA"/>
    <property type="match status" value="1"/>
</dbReference>
<evidence type="ECO:0000256" key="5">
    <source>
        <dbReference type="ARBA" id="ARBA00022691"/>
    </source>
</evidence>
<evidence type="ECO:0000313" key="15">
    <source>
        <dbReference type="Proteomes" id="UP000325081"/>
    </source>
</evidence>
<dbReference type="Proteomes" id="UP000325081">
    <property type="component" value="Unassembled WGS sequence"/>
</dbReference>
<evidence type="ECO:0000256" key="4">
    <source>
        <dbReference type="ARBA" id="ARBA00022679"/>
    </source>
</evidence>
<dbReference type="EMBL" id="BKCP01009404">
    <property type="protein sequence ID" value="GER50840.1"/>
    <property type="molecule type" value="Genomic_DNA"/>
</dbReference>
<dbReference type="PROSITE" id="PS51575">
    <property type="entry name" value="SAM_MT43_SUVAR39_2"/>
    <property type="match status" value="1"/>
</dbReference>
<evidence type="ECO:0000256" key="9">
    <source>
        <dbReference type="SAM" id="MobiDB-lite"/>
    </source>
</evidence>
<dbReference type="SMART" id="SM00466">
    <property type="entry name" value="SRA"/>
    <property type="match status" value="1"/>
</dbReference>
<dbReference type="SUPFAM" id="SSF88697">
    <property type="entry name" value="PUA domain-like"/>
    <property type="match status" value="1"/>
</dbReference>
<keyword evidence="15" id="KW-1185">Reference proteome</keyword>